<dbReference type="Proteomes" id="UP001495147">
    <property type="component" value="Unassembled WGS sequence"/>
</dbReference>
<organism evidence="3 4">
    <name type="scientific">Roseateles paludis</name>
    <dbReference type="NCBI Taxonomy" id="3145238"/>
    <lineage>
        <taxon>Bacteria</taxon>
        <taxon>Pseudomonadati</taxon>
        <taxon>Pseudomonadota</taxon>
        <taxon>Betaproteobacteria</taxon>
        <taxon>Burkholderiales</taxon>
        <taxon>Sphaerotilaceae</taxon>
        <taxon>Roseateles</taxon>
    </lineage>
</organism>
<dbReference type="EMBL" id="JBDPZD010000001">
    <property type="protein sequence ID" value="MEO3690786.1"/>
    <property type="molecule type" value="Genomic_DNA"/>
</dbReference>
<gene>
    <name evidence="3" type="ORF">ABDJ85_04845</name>
</gene>
<evidence type="ECO:0000313" key="4">
    <source>
        <dbReference type="Proteomes" id="UP001495147"/>
    </source>
</evidence>
<feature type="region of interest" description="Disordered" evidence="1">
    <location>
        <begin position="245"/>
        <end position="266"/>
    </location>
</feature>
<keyword evidence="4" id="KW-1185">Reference proteome</keyword>
<keyword evidence="2" id="KW-0732">Signal</keyword>
<evidence type="ECO:0000256" key="2">
    <source>
        <dbReference type="SAM" id="SignalP"/>
    </source>
</evidence>
<dbReference type="RefSeq" id="WP_347703607.1">
    <property type="nucleotide sequence ID" value="NZ_JBDPZD010000001.1"/>
</dbReference>
<protein>
    <submittedName>
        <fullName evidence="3">Uncharacterized protein</fullName>
    </submittedName>
</protein>
<sequence>MQPPRLLIALGLTVSLMAHVGAHAQVDPKPLAIEFDQTVLRPMQLDSGDALAAFKRLVEQGFACRLTAPGTAYKNFPVPPAPAGLACERKLGPEFNGYPRLMVSVSTPGQMGDAATRLAQLNEAQVQRPHAWPWVPYRAVTEDGVAAQAARDLQAWAAGQTPLAGTAAAIARKLLVSGLACGVHVGEQVGVPLQVACVLPWPTPSCRAAELQIAMKPGPDAQLARPADLLWSEAHEATTTQWQCLDPTTPNRKGDDARSALLGWRH</sequence>
<comment type="caution">
    <text evidence="3">The sequence shown here is derived from an EMBL/GenBank/DDBJ whole genome shotgun (WGS) entry which is preliminary data.</text>
</comment>
<accession>A0ABV0FXY2</accession>
<reference evidence="3 4" key="1">
    <citation type="submission" date="2024-05" db="EMBL/GenBank/DDBJ databases">
        <title>Roseateles sp. DJS-2-20 16S ribosomal RNA gene Genome sequencing and assembly.</title>
        <authorList>
            <person name="Woo H."/>
        </authorList>
    </citation>
    <scope>NUCLEOTIDE SEQUENCE [LARGE SCALE GENOMIC DNA]</scope>
    <source>
        <strain evidence="3 4">DJS-2-20</strain>
    </source>
</reference>
<evidence type="ECO:0000313" key="3">
    <source>
        <dbReference type="EMBL" id="MEO3690786.1"/>
    </source>
</evidence>
<name>A0ABV0FXY2_9BURK</name>
<feature type="signal peptide" evidence="2">
    <location>
        <begin position="1"/>
        <end position="24"/>
    </location>
</feature>
<feature type="chain" id="PRO_5046317526" evidence="2">
    <location>
        <begin position="25"/>
        <end position="266"/>
    </location>
</feature>
<evidence type="ECO:0000256" key="1">
    <source>
        <dbReference type="SAM" id="MobiDB-lite"/>
    </source>
</evidence>
<proteinExistence type="predicted"/>